<organism evidence="1">
    <name type="scientific">Arundo donax</name>
    <name type="common">Giant reed</name>
    <name type="synonym">Donax arundinaceus</name>
    <dbReference type="NCBI Taxonomy" id="35708"/>
    <lineage>
        <taxon>Eukaryota</taxon>
        <taxon>Viridiplantae</taxon>
        <taxon>Streptophyta</taxon>
        <taxon>Embryophyta</taxon>
        <taxon>Tracheophyta</taxon>
        <taxon>Spermatophyta</taxon>
        <taxon>Magnoliopsida</taxon>
        <taxon>Liliopsida</taxon>
        <taxon>Poales</taxon>
        <taxon>Poaceae</taxon>
        <taxon>PACMAD clade</taxon>
        <taxon>Arundinoideae</taxon>
        <taxon>Arundineae</taxon>
        <taxon>Arundo</taxon>
    </lineage>
</organism>
<sequence length="175" mass="19652">MDLLLLLSHEVVGGMPLVVPSGFLPDGCFSSPCFFFVVLDLVQRRRGVRSCFTMAELFHGCLDFPVRVDRAQLLIPIFNGGILDWSSPVMPPPNLRLRPPLLQVLCPWRLPGGPPACQTARTEKPFFHLCHGGSTAHSRSHRVVPSRMDASMEVAWLMVPWMTLVSCSDDSWRRR</sequence>
<dbReference type="EMBL" id="GBRH01250460">
    <property type="protein sequence ID" value="JAD47435.1"/>
    <property type="molecule type" value="Transcribed_RNA"/>
</dbReference>
<protein>
    <submittedName>
        <fullName evidence="1">Uncharacterized protein</fullName>
    </submittedName>
</protein>
<accession>A0A0A9AEN7</accession>
<proteinExistence type="predicted"/>
<reference evidence="1" key="1">
    <citation type="submission" date="2014-09" db="EMBL/GenBank/DDBJ databases">
        <authorList>
            <person name="Magalhaes I.L.F."/>
            <person name="Oliveira U."/>
            <person name="Santos F.R."/>
            <person name="Vidigal T.H.D.A."/>
            <person name="Brescovit A.D."/>
            <person name="Santos A.J."/>
        </authorList>
    </citation>
    <scope>NUCLEOTIDE SEQUENCE</scope>
    <source>
        <tissue evidence="1">Shoot tissue taken approximately 20 cm above the soil surface</tissue>
    </source>
</reference>
<reference evidence="1" key="2">
    <citation type="journal article" date="2015" name="Data Brief">
        <title>Shoot transcriptome of the giant reed, Arundo donax.</title>
        <authorList>
            <person name="Barrero R.A."/>
            <person name="Guerrero F.D."/>
            <person name="Moolhuijzen P."/>
            <person name="Goolsby J.A."/>
            <person name="Tidwell J."/>
            <person name="Bellgard S.E."/>
            <person name="Bellgard M.I."/>
        </authorList>
    </citation>
    <scope>NUCLEOTIDE SEQUENCE</scope>
    <source>
        <tissue evidence="1">Shoot tissue taken approximately 20 cm above the soil surface</tissue>
    </source>
</reference>
<dbReference type="AlphaFoldDB" id="A0A0A9AEN7"/>
<evidence type="ECO:0000313" key="1">
    <source>
        <dbReference type="EMBL" id="JAD47435.1"/>
    </source>
</evidence>
<name>A0A0A9AEN7_ARUDO</name>